<feature type="chain" id="PRO_5031002265" description="CRAL-TRIO domain-containing protein" evidence="1">
    <location>
        <begin position="23"/>
        <end position="304"/>
    </location>
</feature>
<proteinExistence type="predicted"/>
<evidence type="ECO:0000313" key="3">
    <source>
        <dbReference type="EMBL" id="CAD9696631.1"/>
    </source>
</evidence>
<protein>
    <recommendedName>
        <fullName evidence="2">CRAL-TRIO domain-containing protein</fullName>
    </recommendedName>
</protein>
<keyword evidence="1" id="KW-0732">Signal</keyword>
<feature type="domain" description="CRAL-TRIO" evidence="2">
    <location>
        <begin position="123"/>
        <end position="304"/>
    </location>
</feature>
<name>A0A7S2WMH5_9STRA</name>
<dbReference type="SUPFAM" id="SSF52087">
    <property type="entry name" value="CRAL/TRIO domain"/>
    <property type="match status" value="1"/>
</dbReference>
<feature type="signal peptide" evidence="1">
    <location>
        <begin position="1"/>
        <end position="22"/>
    </location>
</feature>
<evidence type="ECO:0000256" key="1">
    <source>
        <dbReference type="SAM" id="SignalP"/>
    </source>
</evidence>
<dbReference type="Pfam" id="PF00650">
    <property type="entry name" value="CRAL_TRIO"/>
    <property type="match status" value="1"/>
</dbReference>
<dbReference type="PROSITE" id="PS50191">
    <property type="entry name" value="CRAL_TRIO"/>
    <property type="match status" value="1"/>
</dbReference>
<reference evidence="3" key="1">
    <citation type="submission" date="2021-01" db="EMBL/GenBank/DDBJ databases">
        <authorList>
            <person name="Corre E."/>
            <person name="Pelletier E."/>
            <person name="Niang G."/>
            <person name="Scheremetjew M."/>
            <person name="Finn R."/>
            <person name="Kale V."/>
            <person name="Holt S."/>
            <person name="Cochrane G."/>
            <person name="Meng A."/>
            <person name="Brown T."/>
            <person name="Cohen L."/>
        </authorList>
    </citation>
    <scope>NUCLEOTIDE SEQUENCE</scope>
    <source>
        <strain evidence="3">CCMP1452</strain>
    </source>
</reference>
<dbReference type="InterPro" id="IPR036865">
    <property type="entry name" value="CRAL-TRIO_dom_sf"/>
</dbReference>
<sequence length="304" mass="33625">MSFFPLISSLALALCYIATANGFSSFTPSAPVTELLQSYGDSIDVLKKKAQSISPSDAPEDNVFYLRYCLEFENEEDRLSILESNMQWRTTEGKTICDAARSAVEKATTEGWKNDPVREMAPYASIINKYITPSQSITTASRQGDLVYCIRAGKIDDVALMSDVSAEQMSEFLIYCREVLSQVANSRSAQTDRLVKIVTANDLYGVKLIGGDARFRKALGEASTKSSELYPALSGPTLLLNLPRLLGALVKLFTPLFPEKVRQKLKFENGPLKDISDLAVIGSSNLEAPERKDLLDHLDRLLYN</sequence>
<dbReference type="EMBL" id="HBHI01027477">
    <property type="protein sequence ID" value="CAD9696631.1"/>
    <property type="molecule type" value="Transcribed_RNA"/>
</dbReference>
<dbReference type="Gene3D" id="3.40.525.10">
    <property type="entry name" value="CRAL-TRIO lipid binding domain"/>
    <property type="match status" value="1"/>
</dbReference>
<dbReference type="AlphaFoldDB" id="A0A7S2WMH5"/>
<dbReference type="InterPro" id="IPR001251">
    <property type="entry name" value="CRAL-TRIO_dom"/>
</dbReference>
<evidence type="ECO:0000259" key="2">
    <source>
        <dbReference type="PROSITE" id="PS50191"/>
    </source>
</evidence>
<gene>
    <name evidence="3" type="ORF">EANT1437_LOCUS14063</name>
</gene>
<accession>A0A7S2WMH5</accession>
<organism evidence="3">
    <name type="scientific">Eucampia antarctica</name>
    <dbReference type="NCBI Taxonomy" id="49252"/>
    <lineage>
        <taxon>Eukaryota</taxon>
        <taxon>Sar</taxon>
        <taxon>Stramenopiles</taxon>
        <taxon>Ochrophyta</taxon>
        <taxon>Bacillariophyta</taxon>
        <taxon>Mediophyceae</taxon>
        <taxon>Biddulphiophycidae</taxon>
        <taxon>Hemiaulales</taxon>
        <taxon>Hemiaulaceae</taxon>
        <taxon>Eucampia</taxon>
    </lineage>
</organism>